<dbReference type="AlphaFoldDB" id="A0A176S0U1"/>
<sequence length="101" mass="12150">MKFIKNRYLLFGIILLALLSTLVSFNLFFRESANERQIAAIEDRLRQSEDRLDIRISQIEDRLDRFETRFKPIEEGLDRFETRFKPIEDRLDTLDAELARQ</sequence>
<dbReference type="Proteomes" id="UP000076962">
    <property type="component" value="Unassembled WGS sequence"/>
</dbReference>
<proteinExistence type="predicted"/>
<feature type="non-terminal residue" evidence="2">
    <location>
        <position position="101"/>
    </location>
</feature>
<keyword evidence="3" id="KW-1185">Reference proteome</keyword>
<comment type="caution">
    <text evidence="2">The sequence shown here is derived from an EMBL/GenBank/DDBJ whole genome shotgun (WGS) entry which is preliminary data.</text>
</comment>
<evidence type="ECO:0000313" key="3">
    <source>
        <dbReference type="Proteomes" id="UP000076962"/>
    </source>
</evidence>
<reference evidence="2 3" key="1">
    <citation type="submission" date="2016-05" db="EMBL/GenBank/DDBJ databases">
        <title>Single-cell genome of chain-forming Candidatus Thiomargarita nelsonii and comparison to other large sulfur-oxidizing bacteria.</title>
        <authorList>
            <person name="Winkel M."/>
            <person name="Salman V."/>
            <person name="Woyke T."/>
            <person name="Schulz-Vogt H."/>
            <person name="Richter M."/>
            <person name="Flood B."/>
            <person name="Bailey J."/>
            <person name="Amann R."/>
            <person name="Mussmann M."/>
        </authorList>
    </citation>
    <scope>NUCLEOTIDE SEQUENCE [LARGE SCALE GENOMIC DNA]</scope>
    <source>
        <strain evidence="2 3">THI036</strain>
    </source>
</reference>
<evidence type="ECO:0000256" key="1">
    <source>
        <dbReference type="SAM" id="Coils"/>
    </source>
</evidence>
<gene>
    <name evidence="2" type="ORF">THIOM_002680</name>
</gene>
<dbReference type="Gene3D" id="1.20.5.340">
    <property type="match status" value="1"/>
</dbReference>
<protein>
    <submittedName>
        <fullName evidence="2">Uncharacterized protein</fullName>
    </submittedName>
</protein>
<evidence type="ECO:0000313" key="2">
    <source>
        <dbReference type="EMBL" id="OAD21547.1"/>
    </source>
</evidence>
<keyword evidence="1" id="KW-0175">Coiled coil</keyword>
<dbReference type="SUPFAM" id="SSF57997">
    <property type="entry name" value="Tropomyosin"/>
    <property type="match status" value="1"/>
</dbReference>
<feature type="coiled-coil region" evidence="1">
    <location>
        <begin position="31"/>
        <end position="69"/>
    </location>
</feature>
<name>A0A176S0U1_9GAMM</name>
<dbReference type="EMBL" id="LUTY01001557">
    <property type="protein sequence ID" value="OAD21547.1"/>
    <property type="molecule type" value="Genomic_DNA"/>
</dbReference>
<organism evidence="2 3">
    <name type="scientific">Candidatus Thiomargarita nelsonii</name>
    <dbReference type="NCBI Taxonomy" id="1003181"/>
    <lineage>
        <taxon>Bacteria</taxon>
        <taxon>Pseudomonadati</taxon>
        <taxon>Pseudomonadota</taxon>
        <taxon>Gammaproteobacteria</taxon>
        <taxon>Thiotrichales</taxon>
        <taxon>Thiotrichaceae</taxon>
        <taxon>Thiomargarita</taxon>
    </lineage>
</organism>
<accession>A0A176S0U1</accession>